<protein>
    <recommendedName>
        <fullName evidence="1">F-box domain-containing protein</fullName>
    </recommendedName>
</protein>
<dbReference type="Gene3D" id="3.80.10.10">
    <property type="entry name" value="Ribonuclease Inhibitor"/>
    <property type="match status" value="1"/>
</dbReference>
<feature type="non-terminal residue" evidence="2">
    <location>
        <position position="583"/>
    </location>
</feature>
<dbReference type="Proteomes" id="UP000007431">
    <property type="component" value="Unassembled WGS sequence"/>
</dbReference>
<dbReference type="InterPro" id="IPR036047">
    <property type="entry name" value="F-box-like_dom_sf"/>
</dbReference>
<keyword evidence="3" id="KW-1185">Reference proteome</keyword>
<reference evidence="2 3" key="1">
    <citation type="journal article" date="2010" name="Nat. Biotechnol.">
        <title>Genome sequence of the model mushroom Schizophyllum commune.</title>
        <authorList>
            <person name="Ohm R.A."/>
            <person name="de Jong J.F."/>
            <person name="Lugones L.G."/>
            <person name="Aerts A."/>
            <person name="Kothe E."/>
            <person name="Stajich J.E."/>
            <person name="de Vries R.P."/>
            <person name="Record E."/>
            <person name="Levasseur A."/>
            <person name="Baker S.E."/>
            <person name="Bartholomew K.A."/>
            <person name="Coutinho P.M."/>
            <person name="Erdmann S."/>
            <person name="Fowler T.J."/>
            <person name="Gathman A.C."/>
            <person name="Lombard V."/>
            <person name="Henrissat B."/>
            <person name="Knabe N."/>
            <person name="Kuees U."/>
            <person name="Lilly W.W."/>
            <person name="Lindquist E."/>
            <person name="Lucas S."/>
            <person name="Magnuson J.K."/>
            <person name="Piumi F."/>
            <person name="Raudaskoski M."/>
            <person name="Salamov A."/>
            <person name="Schmutz J."/>
            <person name="Schwarze F.W.M.R."/>
            <person name="vanKuyk P.A."/>
            <person name="Horton J.S."/>
            <person name="Grigoriev I.V."/>
            <person name="Woesten H.A.B."/>
        </authorList>
    </citation>
    <scope>NUCLEOTIDE SEQUENCE [LARGE SCALE GENOMIC DNA]</scope>
    <source>
        <strain evidence="3">H4-8 / FGSC 9210</strain>
    </source>
</reference>
<dbReference type="eggNOG" id="ENOG502QQE7">
    <property type="taxonomic scope" value="Eukaryota"/>
</dbReference>
<feature type="domain" description="F-box" evidence="1">
    <location>
        <begin position="70"/>
        <end position="129"/>
    </location>
</feature>
<dbReference type="VEuPathDB" id="FungiDB:SCHCODRAFT_02537484"/>
<dbReference type="EMBL" id="GL377321">
    <property type="protein sequence ID" value="EFI91037.1"/>
    <property type="molecule type" value="Genomic_DNA"/>
</dbReference>
<evidence type="ECO:0000313" key="3">
    <source>
        <dbReference type="Proteomes" id="UP000007431"/>
    </source>
</evidence>
<proteinExistence type="predicted"/>
<name>D8QM95_SCHCM</name>
<evidence type="ECO:0000313" key="2">
    <source>
        <dbReference type="EMBL" id="EFI91037.1"/>
    </source>
</evidence>
<dbReference type="Pfam" id="PF12937">
    <property type="entry name" value="F-box-like"/>
    <property type="match status" value="1"/>
</dbReference>
<organism evidence="3">
    <name type="scientific">Schizophyllum commune (strain H4-8 / FGSC 9210)</name>
    <name type="common">Split gill fungus</name>
    <dbReference type="NCBI Taxonomy" id="578458"/>
    <lineage>
        <taxon>Eukaryota</taxon>
        <taxon>Fungi</taxon>
        <taxon>Dikarya</taxon>
        <taxon>Basidiomycota</taxon>
        <taxon>Agaricomycotina</taxon>
        <taxon>Agaricomycetes</taxon>
        <taxon>Agaricomycetidae</taxon>
        <taxon>Agaricales</taxon>
        <taxon>Schizophyllaceae</taxon>
        <taxon>Schizophyllum</taxon>
    </lineage>
</organism>
<accession>D8QM95</accession>
<sequence length="583" mass="65605">MLAATTAAISDFRQALLNGELRLSPAEVYTFLLRIFSGPDRRSQLENARSQAHLLLSALEYAQNMHAPGINQVPPEVLGHVFRLLQPFSGDDFLPSFPDRQIYQWTCVARVCKYWKGIAVNDPSLWSTIELCHDSSPAAVPVLIRRSRNNPLRLYHRSRSLFLKSDKNIGILRDMLATQRSRIEHLHLDLQDARSNYMTIIGDAFAKVVPHLRSVSIDLKDLFSRSPHAFKNVTEQPSVVQLTVTGSALDSLHIFPSLVRLAVSRITDVSQACLFVQCLRQLPRLEELCMFSIRFVTDDYHPPPIVNLPRLQRLYIAEIITHPLGSCLLSSIDVPTSCACLVSPRRTLEILENGVLPGRGAFRPPDAVTTVQIQTVKRGAYIHNGTLVASIHDTLAVLPDLESRDRITKLIIPTFSAPTSGDREWLGFLNRILRSSVQEIVAAENAASGVIATLDMIVSAAPPMARIARPQLKRLRIYAADAYEKERKEGFMVLQSLAIRCTCAGIRLQGISIHYADKMMVQILFDWAGTLVRMEKGRADRWRVEDEEGYIRNVPTIERRKCVWGTQRQESDTVPFRSIGHRV</sequence>
<dbReference type="InterPro" id="IPR001810">
    <property type="entry name" value="F-box_dom"/>
</dbReference>
<dbReference type="SUPFAM" id="SSF52047">
    <property type="entry name" value="RNI-like"/>
    <property type="match status" value="1"/>
</dbReference>
<dbReference type="InParanoid" id="D8QM95"/>
<dbReference type="InterPro" id="IPR032675">
    <property type="entry name" value="LRR_dom_sf"/>
</dbReference>
<dbReference type="AlphaFoldDB" id="D8QM95"/>
<dbReference type="SUPFAM" id="SSF81383">
    <property type="entry name" value="F-box domain"/>
    <property type="match status" value="1"/>
</dbReference>
<evidence type="ECO:0000259" key="1">
    <source>
        <dbReference type="Pfam" id="PF12937"/>
    </source>
</evidence>
<dbReference type="HOGENOM" id="CLU_515007_0_0_1"/>
<gene>
    <name evidence="2" type="ORF">SCHCODRAFT_114965</name>
</gene>